<evidence type="ECO:0000313" key="1">
    <source>
        <dbReference type="EMBL" id="GCB78426.1"/>
    </source>
</evidence>
<keyword evidence="2" id="KW-1185">Reference proteome</keyword>
<dbReference type="EMBL" id="BFAA01018357">
    <property type="protein sequence ID" value="GCB78426.1"/>
    <property type="molecule type" value="Genomic_DNA"/>
</dbReference>
<accession>A0A401PZ85</accession>
<comment type="caution">
    <text evidence="1">The sequence shown here is derived from an EMBL/GenBank/DDBJ whole genome shotgun (WGS) entry which is preliminary data.</text>
</comment>
<dbReference type="InterPro" id="IPR013783">
    <property type="entry name" value="Ig-like_fold"/>
</dbReference>
<sequence length="137" mass="15221">MAYRIEILPDKALQILVPNESDVGIYTCTATSPAGFDSLSSKVAITGKPEMRVSKHDLVNFNSTSVRVDVGSVVKARLMANITILCQVTAAIPEPILKFFLIYDDTKDWEEKSSWLCCSIMRLDHVVSPRKKPASFE</sequence>
<dbReference type="STRING" id="75743.A0A401PZ85"/>
<proteinExistence type="predicted"/>
<evidence type="ECO:0000313" key="2">
    <source>
        <dbReference type="Proteomes" id="UP000288216"/>
    </source>
</evidence>
<dbReference type="SUPFAM" id="SSF48726">
    <property type="entry name" value="Immunoglobulin"/>
    <property type="match status" value="1"/>
</dbReference>
<dbReference type="Proteomes" id="UP000288216">
    <property type="component" value="Unassembled WGS sequence"/>
</dbReference>
<evidence type="ECO:0008006" key="3">
    <source>
        <dbReference type="Google" id="ProtNLM"/>
    </source>
</evidence>
<reference evidence="1 2" key="1">
    <citation type="journal article" date="2018" name="Nat. Ecol. Evol.">
        <title>Shark genomes provide insights into elasmobranch evolution and the origin of vertebrates.</title>
        <authorList>
            <person name="Hara Y"/>
            <person name="Yamaguchi K"/>
            <person name="Onimaru K"/>
            <person name="Kadota M"/>
            <person name="Koyanagi M"/>
            <person name="Keeley SD"/>
            <person name="Tatsumi K"/>
            <person name="Tanaka K"/>
            <person name="Motone F"/>
            <person name="Kageyama Y"/>
            <person name="Nozu R"/>
            <person name="Adachi N"/>
            <person name="Nishimura O"/>
            <person name="Nakagawa R"/>
            <person name="Tanegashima C"/>
            <person name="Kiyatake I"/>
            <person name="Matsumoto R"/>
            <person name="Murakumo K"/>
            <person name="Nishida K"/>
            <person name="Terakita A"/>
            <person name="Kuratani S"/>
            <person name="Sato K"/>
            <person name="Hyodo S Kuraku.S."/>
        </authorList>
    </citation>
    <scope>NUCLEOTIDE SEQUENCE [LARGE SCALE GENOMIC DNA]</scope>
</reference>
<dbReference type="InterPro" id="IPR036179">
    <property type="entry name" value="Ig-like_dom_sf"/>
</dbReference>
<dbReference type="AlphaFoldDB" id="A0A401PZ85"/>
<protein>
    <recommendedName>
        <fullName evidence="3">Immunoglobulin I-set domain-containing protein</fullName>
    </recommendedName>
</protein>
<gene>
    <name evidence="1" type="ORF">scyTo_0021201</name>
</gene>
<dbReference type="Gene3D" id="2.60.40.10">
    <property type="entry name" value="Immunoglobulins"/>
    <property type="match status" value="1"/>
</dbReference>
<organism evidence="1 2">
    <name type="scientific">Scyliorhinus torazame</name>
    <name type="common">Cloudy catshark</name>
    <name type="synonym">Catulus torazame</name>
    <dbReference type="NCBI Taxonomy" id="75743"/>
    <lineage>
        <taxon>Eukaryota</taxon>
        <taxon>Metazoa</taxon>
        <taxon>Chordata</taxon>
        <taxon>Craniata</taxon>
        <taxon>Vertebrata</taxon>
        <taxon>Chondrichthyes</taxon>
        <taxon>Elasmobranchii</taxon>
        <taxon>Galeomorphii</taxon>
        <taxon>Galeoidea</taxon>
        <taxon>Carcharhiniformes</taxon>
        <taxon>Scyliorhinidae</taxon>
        <taxon>Scyliorhinus</taxon>
    </lineage>
</organism>
<name>A0A401PZ85_SCYTO</name>